<dbReference type="EMBL" id="JGZK01000009">
    <property type="protein sequence ID" value="KFI85198.1"/>
    <property type="molecule type" value="Genomic_DNA"/>
</dbReference>
<gene>
    <name evidence="1" type="ORF">BREU_2074</name>
</gene>
<protein>
    <submittedName>
        <fullName evidence="1">Uncharacterized protein</fullName>
    </submittedName>
</protein>
<organism evidence="1 2">
    <name type="scientific">Bifidobacterium reuteri DSM 23975</name>
    <dbReference type="NCBI Taxonomy" id="1437610"/>
    <lineage>
        <taxon>Bacteria</taxon>
        <taxon>Bacillati</taxon>
        <taxon>Actinomycetota</taxon>
        <taxon>Actinomycetes</taxon>
        <taxon>Bifidobacteriales</taxon>
        <taxon>Bifidobacteriaceae</taxon>
        <taxon>Bifidobacterium</taxon>
    </lineage>
</organism>
<reference evidence="1 2" key="1">
    <citation type="submission" date="2014-03" db="EMBL/GenBank/DDBJ databases">
        <title>Genomics of Bifidobacteria.</title>
        <authorList>
            <person name="Ventura M."/>
            <person name="Milani C."/>
            <person name="Lugli G.A."/>
        </authorList>
    </citation>
    <scope>NUCLEOTIDE SEQUENCE [LARGE SCALE GENOMIC DNA]</scope>
    <source>
        <strain evidence="1 2">DSM 23975</strain>
    </source>
</reference>
<keyword evidence="2" id="KW-1185">Reference proteome</keyword>
<comment type="caution">
    <text evidence="1">The sequence shown here is derived from an EMBL/GenBank/DDBJ whole genome shotgun (WGS) entry which is preliminary data.</text>
</comment>
<name>A0A087CPJ8_9BIFI</name>
<accession>A0A087CPJ8</accession>
<dbReference type="STRING" id="1437610.BREU_2074"/>
<dbReference type="AlphaFoldDB" id="A0A087CPJ8"/>
<sequence>MPDILAAVITANDWGHTRQAVIQRTLLNTVSQSISNRQCTCQSMPLRYFTCVMTLPLTMKPLRAISIIGWSNALSV</sequence>
<evidence type="ECO:0000313" key="2">
    <source>
        <dbReference type="Proteomes" id="UP000028984"/>
    </source>
</evidence>
<proteinExistence type="predicted"/>
<evidence type="ECO:0000313" key="1">
    <source>
        <dbReference type="EMBL" id="KFI85198.1"/>
    </source>
</evidence>
<dbReference type="Proteomes" id="UP000028984">
    <property type="component" value="Unassembled WGS sequence"/>
</dbReference>